<dbReference type="PANTHER" id="PTHR43673:SF2">
    <property type="entry name" value="NITROREDUCTASE"/>
    <property type="match status" value="1"/>
</dbReference>
<keyword evidence="3" id="KW-0285">Flavoprotein</keyword>
<keyword evidence="8" id="KW-1185">Reference proteome</keyword>
<sequence>MWDFFATVRHRHSVRQYRQNTPVEAEKLHAILEMATAAPSAGDLQAYHIHVITDETCLQQLSQAAQQQEFIRQAPACLVFSTDPERSSREFGDRGRQLYAIQDATIAASYAQLAAVAAGLASAWVGYFDEKQVRSILDIPEALEPVAMLTLGYPSEIPEPSPRRPLGEMVSRY</sequence>
<evidence type="ECO:0000256" key="2">
    <source>
        <dbReference type="ARBA" id="ARBA00007118"/>
    </source>
</evidence>
<comment type="similarity">
    <text evidence="2">Belongs to the nitroreductase family.</text>
</comment>
<name>A0ABU9D5G8_9PROT</name>
<feature type="domain" description="Nitroreductase" evidence="6">
    <location>
        <begin position="8"/>
        <end position="153"/>
    </location>
</feature>
<proteinExistence type="inferred from homology"/>
<dbReference type="InterPro" id="IPR029479">
    <property type="entry name" value="Nitroreductase"/>
</dbReference>
<evidence type="ECO:0000256" key="1">
    <source>
        <dbReference type="ARBA" id="ARBA00001917"/>
    </source>
</evidence>
<dbReference type="PANTHER" id="PTHR43673">
    <property type="entry name" value="NAD(P)H NITROREDUCTASE YDGI-RELATED"/>
    <property type="match status" value="1"/>
</dbReference>
<dbReference type="EMBL" id="JBBPCO010000002">
    <property type="protein sequence ID" value="MEK8088790.1"/>
    <property type="molecule type" value="Genomic_DNA"/>
</dbReference>
<keyword evidence="4" id="KW-0288">FMN</keyword>
<evidence type="ECO:0000256" key="3">
    <source>
        <dbReference type="ARBA" id="ARBA00022630"/>
    </source>
</evidence>
<evidence type="ECO:0000256" key="4">
    <source>
        <dbReference type="ARBA" id="ARBA00022643"/>
    </source>
</evidence>
<evidence type="ECO:0000259" key="6">
    <source>
        <dbReference type="Pfam" id="PF00881"/>
    </source>
</evidence>
<evidence type="ECO:0000313" key="8">
    <source>
        <dbReference type="Proteomes" id="UP001446205"/>
    </source>
</evidence>
<protein>
    <submittedName>
        <fullName evidence="7">Nitroreductase family protein</fullName>
    </submittedName>
</protein>
<evidence type="ECO:0000256" key="5">
    <source>
        <dbReference type="ARBA" id="ARBA00023002"/>
    </source>
</evidence>
<organism evidence="7 8">
    <name type="scientific">Thermithiobacillus plumbiphilus</name>
    <dbReference type="NCBI Taxonomy" id="1729899"/>
    <lineage>
        <taxon>Bacteria</taxon>
        <taxon>Pseudomonadati</taxon>
        <taxon>Pseudomonadota</taxon>
        <taxon>Acidithiobacillia</taxon>
        <taxon>Acidithiobacillales</taxon>
        <taxon>Thermithiobacillaceae</taxon>
        <taxon>Thermithiobacillus</taxon>
    </lineage>
</organism>
<dbReference type="InterPro" id="IPR000415">
    <property type="entry name" value="Nitroreductase-like"/>
</dbReference>
<reference evidence="7 8" key="1">
    <citation type="submission" date="2024-04" db="EMBL/GenBank/DDBJ databases">
        <authorList>
            <person name="Abashina T."/>
            <person name="Shaikin A."/>
        </authorList>
    </citation>
    <scope>NUCLEOTIDE SEQUENCE [LARGE SCALE GENOMIC DNA]</scope>
    <source>
        <strain evidence="7 8">AAFK</strain>
    </source>
</reference>
<accession>A0ABU9D5G8</accession>
<comment type="caution">
    <text evidence="7">The sequence shown here is derived from an EMBL/GenBank/DDBJ whole genome shotgun (WGS) entry which is preliminary data.</text>
</comment>
<dbReference type="RefSeq" id="WP_341369855.1">
    <property type="nucleotide sequence ID" value="NZ_JBBPCO010000002.1"/>
</dbReference>
<dbReference type="Proteomes" id="UP001446205">
    <property type="component" value="Unassembled WGS sequence"/>
</dbReference>
<dbReference type="SUPFAM" id="SSF55469">
    <property type="entry name" value="FMN-dependent nitroreductase-like"/>
    <property type="match status" value="1"/>
</dbReference>
<evidence type="ECO:0000313" key="7">
    <source>
        <dbReference type="EMBL" id="MEK8088790.1"/>
    </source>
</evidence>
<comment type="cofactor">
    <cofactor evidence="1">
        <name>FMN</name>
        <dbReference type="ChEBI" id="CHEBI:58210"/>
    </cofactor>
</comment>
<dbReference type="Gene3D" id="3.40.109.10">
    <property type="entry name" value="NADH Oxidase"/>
    <property type="match status" value="1"/>
</dbReference>
<keyword evidence="5" id="KW-0560">Oxidoreductase</keyword>
<dbReference type="Pfam" id="PF00881">
    <property type="entry name" value="Nitroreductase"/>
    <property type="match status" value="1"/>
</dbReference>
<gene>
    <name evidence="7" type="ORF">WOB96_03345</name>
</gene>